<comment type="subcellular location">
    <subcellularLocation>
        <location evidence="2">Plastid</location>
        <location evidence="2">Chloroplast thylakoid membrane</location>
        <topology evidence="2">Multi-pass membrane protein</topology>
    </subcellularLocation>
</comment>
<keyword evidence="11 26" id="KW-0812">Transmembrane</keyword>
<feature type="transmembrane region" description="Helical" evidence="26">
    <location>
        <begin position="649"/>
        <end position="671"/>
    </location>
</feature>
<keyword evidence="6" id="KW-0813">Transport</keyword>
<evidence type="ECO:0000256" key="18">
    <source>
        <dbReference type="ARBA" id="ARBA00023002"/>
    </source>
</evidence>
<evidence type="ECO:0000256" key="3">
    <source>
        <dbReference type="ARBA" id="ARBA00010598"/>
    </source>
</evidence>
<feature type="transmembrane region" description="Helical" evidence="26">
    <location>
        <begin position="575"/>
        <end position="595"/>
    </location>
</feature>
<evidence type="ECO:0000256" key="9">
    <source>
        <dbReference type="ARBA" id="ARBA00022531"/>
    </source>
</evidence>
<reference evidence="27" key="1">
    <citation type="submission" date="2020-09" db="EMBL/GenBank/DDBJ databases">
        <title>Genome-Enabled Discovery of Anthraquinone Biosynthesis in Senna tora.</title>
        <authorList>
            <person name="Kang S.-H."/>
            <person name="Pandey R.P."/>
            <person name="Lee C.-M."/>
            <person name="Sim J.-S."/>
            <person name="Jeong J.-T."/>
            <person name="Choi B.-S."/>
            <person name="Jung M."/>
            <person name="Ginzburg D."/>
            <person name="Zhao K."/>
            <person name="Won S.Y."/>
            <person name="Oh T.-J."/>
            <person name="Yu Y."/>
            <person name="Kim N.-H."/>
            <person name="Lee O.R."/>
            <person name="Lee T.-H."/>
            <person name="Bashyal P."/>
            <person name="Kim T.-S."/>
            <person name="Lee W.-H."/>
            <person name="Kawkins C."/>
            <person name="Kim C.-K."/>
            <person name="Kim J.S."/>
            <person name="Ahn B.O."/>
            <person name="Rhee S.Y."/>
            <person name="Sohng J.K."/>
        </authorList>
    </citation>
    <scope>NUCLEOTIDE SEQUENCE</scope>
    <source>
        <tissue evidence="27">Leaf</tissue>
    </source>
</reference>
<gene>
    <name evidence="27" type="ORF">G2W53_013486</name>
</gene>
<evidence type="ECO:0000313" key="28">
    <source>
        <dbReference type="Proteomes" id="UP000634136"/>
    </source>
</evidence>
<dbReference type="HAMAP" id="MF_00458">
    <property type="entry name" value="PSI_PsaA"/>
    <property type="match status" value="1"/>
</dbReference>
<evidence type="ECO:0000313" key="27">
    <source>
        <dbReference type="EMBL" id="KAF7831153.1"/>
    </source>
</evidence>
<dbReference type="GO" id="GO:0016168">
    <property type="term" value="F:chlorophyll binding"/>
    <property type="evidence" value="ECO:0007669"/>
    <property type="project" value="UniProtKB-KW"/>
</dbReference>
<keyword evidence="21" id="KW-0793">Thylakoid</keyword>
<keyword evidence="15" id="KW-0249">Electron transport</keyword>
<dbReference type="OrthoDB" id="1335288at2759"/>
<keyword evidence="20" id="KW-0411">Iron-sulfur</keyword>
<evidence type="ECO:0000256" key="13">
    <source>
        <dbReference type="ARBA" id="ARBA00022836"/>
    </source>
</evidence>
<keyword evidence="8" id="KW-0148">Chlorophyll</keyword>
<dbReference type="PRINTS" id="PR00257">
    <property type="entry name" value="PHOTSYSPSAAB"/>
</dbReference>
<keyword evidence="19" id="KW-0408">Iron</keyword>
<keyword evidence="10" id="KW-0934">Plastid</keyword>
<evidence type="ECO:0000256" key="10">
    <source>
        <dbReference type="ARBA" id="ARBA00022640"/>
    </source>
</evidence>
<comment type="catalytic activity">
    <reaction evidence="25">
        <text>reduced [plastocyanin] + hnu + oxidized [2Fe-2S]-[ferredoxin] = oxidized [plastocyanin] + reduced [2Fe-2S]-[ferredoxin]</text>
        <dbReference type="Rhea" id="RHEA:30407"/>
        <dbReference type="Rhea" id="RHEA-COMP:10000"/>
        <dbReference type="Rhea" id="RHEA-COMP:10001"/>
        <dbReference type="Rhea" id="RHEA-COMP:10039"/>
        <dbReference type="Rhea" id="RHEA-COMP:10040"/>
        <dbReference type="ChEBI" id="CHEBI:29036"/>
        <dbReference type="ChEBI" id="CHEBI:30212"/>
        <dbReference type="ChEBI" id="CHEBI:33737"/>
        <dbReference type="ChEBI" id="CHEBI:33738"/>
        <dbReference type="ChEBI" id="CHEBI:49552"/>
        <dbReference type="EC" id="1.97.1.12"/>
    </reaction>
</comment>
<evidence type="ECO:0000256" key="16">
    <source>
        <dbReference type="ARBA" id="ARBA00022989"/>
    </source>
</evidence>
<organism evidence="27 28">
    <name type="scientific">Senna tora</name>
    <dbReference type="NCBI Taxonomy" id="362788"/>
    <lineage>
        <taxon>Eukaryota</taxon>
        <taxon>Viridiplantae</taxon>
        <taxon>Streptophyta</taxon>
        <taxon>Embryophyta</taxon>
        <taxon>Tracheophyta</taxon>
        <taxon>Spermatophyta</taxon>
        <taxon>Magnoliopsida</taxon>
        <taxon>eudicotyledons</taxon>
        <taxon>Gunneridae</taxon>
        <taxon>Pentapetalae</taxon>
        <taxon>rosids</taxon>
        <taxon>fabids</taxon>
        <taxon>Fabales</taxon>
        <taxon>Fabaceae</taxon>
        <taxon>Caesalpinioideae</taxon>
        <taxon>Cassia clade</taxon>
        <taxon>Senna</taxon>
    </lineage>
</organism>
<dbReference type="SUPFAM" id="SSF81558">
    <property type="entry name" value="Photosystem I subunits PsaA/PsaB"/>
    <property type="match status" value="2"/>
</dbReference>
<dbReference type="InterPro" id="IPR020586">
    <property type="entry name" value="PSI_PsaA/B_CS"/>
</dbReference>
<keyword evidence="22 26" id="KW-0472">Membrane</keyword>
<dbReference type="InterPro" id="IPR036408">
    <property type="entry name" value="PSI_PsaA/B_sf"/>
</dbReference>
<dbReference type="GO" id="GO:0009522">
    <property type="term" value="C:photosystem I"/>
    <property type="evidence" value="ECO:0007669"/>
    <property type="project" value="UniProtKB-KW"/>
</dbReference>
<evidence type="ECO:0000256" key="26">
    <source>
        <dbReference type="SAM" id="Phobius"/>
    </source>
</evidence>
<dbReference type="EMBL" id="JAAIUW010000005">
    <property type="protein sequence ID" value="KAF7831153.1"/>
    <property type="molecule type" value="Genomic_DNA"/>
</dbReference>
<dbReference type="AlphaFoldDB" id="A0A834WR99"/>
<feature type="transmembrane region" description="Helical" evidence="26">
    <location>
        <begin position="418"/>
        <end position="439"/>
    </location>
</feature>
<evidence type="ECO:0000256" key="4">
    <source>
        <dbReference type="ARBA" id="ARBA00013197"/>
    </source>
</evidence>
<keyword evidence="16 26" id="KW-1133">Transmembrane helix</keyword>
<evidence type="ECO:0000256" key="22">
    <source>
        <dbReference type="ARBA" id="ARBA00023136"/>
    </source>
</evidence>
<dbReference type="PANTHER" id="PTHR30128:SF19">
    <property type="entry name" value="PHOTOSYSTEM I P700 CHLOROPHYLL A APOPROTEIN A1-RELATED"/>
    <property type="match status" value="1"/>
</dbReference>
<keyword evidence="28" id="KW-1185">Reference proteome</keyword>
<dbReference type="PANTHER" id="PTHR30128">
    <property type="entry name" value="OUTER MEMBRANE PROTEIN, OMPA-RELATED"/>
    <property type="match status" value="1"/>
</dbReference>
<evidence type="ECO:0000256" key="14">
    <source>
        <dbReference type="ARBA" id="ARBA00022842"/>
    </source>
</evidence>
<proteinExistence type="inferred from homology"/>
<comment type="function">
    <text evidence="1">PsaA and PsaB bind P700, the primary electron donor of photosystem I (PSI), as well as the electron acceptors A0, A1 and FX. PSI is a plastocyanin-ferredoxin oxidoreductase, converting photonic excitation into a charge separation, which transfers an electron from the donor P700 chlorophyll pair to the spectroscopically characterized acceptors A0, A1, FX, FA and FB in turn. Oxidized P700 is reduced on the lumenal side of the thylakoid membrane by plastocyanin.</text>
</comment>
<dbReference type="GO" id="GO:0015979">
    <property type="term" value="P:photosynthesis"/>
    <property type="evidence" value="ECO:0007669"/>
    <property type="project" value="UniProtKB-KW"/>
</dbReference>
<evidence type="ECO:0000256" key="17">
    <source>
        <dbReference type="ARBA" id="ARBA00022991"/>
    </source>
</evidence>
<protein>
    <recommendedName>
        <fullName evidence="5">Photosystem I P700 chlorophyll a apoprotein A1</fullName>
        <ecNumber evidence="4">1.97.1.12</ecNumber>
    </recommendedName>
    <alternativeName>
        <fullName evidence="24">PsaA</fullName>
    </alternativeName>
</protein>
<dbReference type="GO" id="GO:0009535">
    <property type="term" value="C:chloroplast thylakoid membrane"/>
    <property type="evidence" value="ECO:0007669"/>
    <property type="project" value="UniProtKB-SubCell"/>
</dbReference>
<evidence type="ECO:0000256" key="20">
    <source>
        <dbReference type="ARBA" id="ARBA00023014"/>
    </source>
</evidence>
<dbReference type="EC" id="1.97.1.12" evidence="4"/>
<evidence type="ECO:0000256" key="25">
    <source>
        <dbReference type="ARBA" id="ARBA00048912"/>
    </source>
</evidence>
<name>A0A834WR99_9FABA</name>
<evidence type="ECO:0000256" key="1">
    <source>
        <dbReference type="ARBA" id="ARBA00003162"/>
    </source>
</evidence>
<feature type="transmembrane region" description="Helical" evidence="26">
    <location>
        <begin position="156"/>
        <end position="178"/>
    </location>
</feature>
<keyword evidence="7" id="KW-0004">4Fe-4S</keyword>
<evidence type="ECO:0000256" key="7">
    <source>
        <dbReference type="ARBA" id="ARBA00022485"/>
    </source>
</evidence>
<dbReference type="InterPro" id="IPR001280">
    <property type="entry name" value="PSI_PsaA/B"/>
</dbReference>
<feature type="transmembrane region" description="Helical" evidence="26">
    <location>
        <begin position="376"/>
        <end position="397"/>
    </location>
</feature>
<evidence type="ECO:0000256" key="2">
    <source>
        <dbReference type="ARBA" id="ARBA00004454"/>
    </source>
</evidence>
<dbReference type="GO" id="GO:0016491">
    <property type="term" value="F:oxidoreductase activity"/>
    <property type="evidence" value="ECO:0007669"/>
    <property type="project" value="UniProtKB-KW"/>
</dbReference>
<dbReference type="Proteomes" id="UP000634136">
    <property type="component" value="Unassembled WGS sequence"/>
</dbReference>
<dbReference type="Gene3D" id="1.20.1130.10">
    <property type="entry name" value="Photosystem I PsaA/PsaB"/>
    <property type="match status" value="3"/>
</dbReference>
<evidence type="ECO:0000256" key="24">
    <source>
        <dbReference type="ARBA" id="ARBA00031004"/>
    </source>
</evidence>
<dbReference type="NCBIfam" id="TIGR01335">
    <property type="entry name" value="psaA"/>
    <property type="match status" value="1"/>
</dbReference>
<feature type="transmembrane region" description="Helical" evidence="26">
    <location>
        <begin position="516"/>
        <end position="534"/>
    </location>
</feature>
<evidence type="ECO:0000256" key="12">
    <source>
        <dbReference type="ARBA" id="ARBA00022723"/>
    </source>
</evidence>
<evidence type="ECO:0000256" key="11">
    <source>
        <dbReference type="ARBA" id="ARBA00022692"/>
    </source>
</evidence>
<dbReference type="GO" id="GO:0046872">
    <property type="term" value="F:metal ion binding"/>
    <property type="evidence" value="ECO:0007669"/>
    <property type="project" value="UniProtKB-KW"/>
</dbReference>
<comment type="subunit">
    <text evidence="23">The PsaA/B heterodimer binds the P700 chlorophyll special pair and subsequent electron acceptors. PSI consists of a core antenna complex that captures photons, and an electron transfer chain that converts photonic excitation into a charge separation. The eukaryotic PSI reaction center is composed of at least 11 subunits.</text>
</comment>
<dbReference type="PROSITE" id="PS00419">
    <property type="entry name" value="PHOTOSYSTEM_I_PSAAB"/>
    <property type="match status" value="1"/>
</dbReference>
<dbReference type="Pfam" id="PF00223">
    <property type="entry name" value="PsaA_PsaB"/>
    <property type="match status" value="3"/>
</dbReference>
<keyword evidence="17" id="KW-0157">Chromophore</keyword>
<evidence type="ECO:0000256" key="5">
    <source>
        <dbReference type="ARBA" id="ARBA00017774"/>
    </source>
</evidence>
<comment type="similarity">
    <text evidence="3">Belongs to the PsaA/PsaB family.</text>
</comment>
<dbReference type="GO" id="GO:0051539">
    <property type="term" value="F:4 iron, 4 sulfur cluster binding"/>
    <property type="evidence" value="ECO:0007669"/>
    <property type="project" value="UniProtKB-KW"/>
</dbReference>
<evidence type="ECO:0000256" key="8">
    <source>
        <dbReference type="ARBA" id="ARBA00022494"/>
    </source>
</evidence>
<evidence type="ECO:0000256" key="23">
    <source>
        <dbReference type="ARBA" id="ARBA00026002"/>
    </source>
</evidence>
<keyword evidence="9" id="KW-0602">Photosynthesis</keyword>
<keyword evidence="18" id="KW-0560">Oxidoreductase</keyword>
<dbReference type="FunFam" id="1.20.1130.10:FF:000001">
    <property type="entry name" value="Photosystem I P700 chlorophyll a apoprotein A2"/>
    <property type="match status" value="1"/>
</dbReference>
<accession>A0A834WR99</accession>
<evidence type="ECO:0000256" key="6">
    <source>
        <dbReference type="ARBA" id="ARBA00022448"/>
    </source>
</evidence>
<keyword evidence="14" id="KW-0460">Magnesium</keyword>
<evidence type="ECO:0000256" key="21">
    <source>
        <dbReference type="ARBA" id="ARBA00023078"/>
    </source>
</evidence>
<comment type="caution">
    <text evidence="27">The sequence shown here is derived from an EMBL/GenBank/DDBJ whole genome shotgun (WGS) entry which is preliminary data.</text>
</comment>
<keyword evidence="12" id="KW-0479">Metal-binding</keyword>
<evidence type="ECO:0000256" key="15">
    <source>
        <dbReference type="ARBA" id="ARBA00022982"/>
    </source>
</evidence>
<evidence type="ECO:0000256" key="19">
    <source>
        <dbReference type="ARBA" id="ARBA00023004"/>
    </source>
</evidence>
<sequence>MIIRSPEPEVKILVDRDPIKTSFEEWAKPGHFSRTIAKGPDTTTWIWNLHADAHDFDSHTSDLEEISRKVFSAHFGQLSIIFLWLSGMYFHSARFSNYEAWLSDPTHIGPSAQVVWPIVGQEILNGDVGGGFRGIQITSGFFQIWRASGITSELQLYCTAIGALVFAALMLFAGWFHYHKAAPKLAWFQDVESMLNHHLAGLLGLGSLSWAGHQVHVSLPINQFLNAGVDPKEIPLPHEFILNRDLLAQLYPSFAEGATPFFTLNWSKYAEFLTFRGGLDPVTGGLWLTDIAHHHLAIAILFLIAGHMYRTNWGIGHGIKDILEAHKGPFTGQGHKGLYEILTTSWHAQLSINLAMPPYPYLATDYGTQLSLFTHHMWIGGFLIVGAAAHAAIFMVRDYDPTTRYNDLLDRVLRHRDAIISHLNWVCIFLGFHSFGLYIHNDTMSALGRPQDMFSDTAIQLQPVFSQWIQNTHALAPGATAPGATTSTSLTWGGGDLVAVGGKVALLPIPLGTADFLVHHIHAFTIHVTVLILLKGVLFARSSRLIPDKANLGFRFPCDGPGRGGTCQVSAWDHVFLGLFWMYNAISVVIFHFSWKMQSDVWGSISDQGVVTHITGGNFAQSSITINGWLRDFLWAQASQVIQSYGSSLSAYGLFFLGAHFVWAFSLMFIFSGRGYWQELIESIVWAHNKLKVAPATQPRALSIVQGRAVGVTHYLLGGIATTWAFFLARIIADPTTRRIWFGIATAHDFESHDDITEEPWQGNFEAWVQDPLHIRPIAHAIWDPHFGQPAVEAFTRGGALGPVNIAYSGRAGYTYNRNGNRAFRGLKMPNPVSIIICQGYSEGEYVRWNNFLGVLPHPQGLGPLFTGQWNLYAQNPDSSNHLFGTPQRAGTAILTLLGGFHPQTQSLWLTDIAHHHLAIAFLFLVAGHMYRTNFGIGHSIKDLLEAHIPPGGRLGRGHKGLYDTINNSIHFQLGLALASLGVITSLVAQHMYSLPAYAFIAQDFTTQAALY</sequence>
<dbReference type="InterPro" id="IPR006243">
    <property type="entry name" value="PSI_PsaA"/>
</dbReference>
<keyword evidence="13" id="KW-0603">Photosystem I</keyword>